<dbReference type="Proteomes" id="UP000324101">
    <property type="component" value="Chromosome"/>
</dbReference>
<dbReference type="PRINTS" id="PR00420">
    <property type="entry name" value="RNGMNOXGNASE"/>
</dbReference>
<evidence type="ECO:0000313" key="4">
    <source>
        <dbReference type="EMBL" id="QES58536.1"/>
    </source>
</evidence>
<dbReference type="OrthoDB" id="9799983at2"/>
<dbReference type="PANTHER" id="PTHR43747:SF1">
    <property type="entry name" value="SLR1998 PROTEIN"/>
    <property type="match status" value="1"/>
</dbReference>
<protein>
    <submittedName>
        <fullName evidence="4">NAD(P)/FAD-dependent oxidoreductase</fullName>
    </submittedName>
</protein>
<dbReference type="PANTHER" id="PTHR43747">
    <property type="entry name" value="FAD-BINDING PROTEIN"/>
    <property type="match status" value="1"/>
</dbReference>
<name>A0A5P2DTX0_STRVZ</name>
<dbReference type="Pfam" id="PF01494">
    <property type="entry name" value="FAD_binding_3"/>
    <property type="match status" value="1"/>
</dbReference>
<comment type="similarity">
    <text evidence="1">Belongs to the flavin-dependent halogenase family. Bacterial tryptophan halogenase subfamily.</text>
</comment>
<dbReference type="InterPro" id="IPR002938">
    <property type="entry name" value="FAD-bd"/>
</dbReference>
<reference evidence="4 5" key="1">
    <citation type="submission" date="2018-05" db="EMBL/GenBank/DDBJ databases">
        <title>Streptomyces venezuelae.</title>
        <authorList>
            <person name="Kim W."/>
            <person name="Lee N."/>
            <person name="Cho B.-K."/>
        </authorList>
    </citation>
    <scope>NUCLEOTIDE SEQUENCE [LARGE SCALE GENOMIC DNA]</scope>
    <source>
        <strain evidence="4 5">ATCC 21018</strain>
    </source>
</reference>
<feature type="region of interest" description="Disordered" evidence="2">
    <location>
        <begin position="1"/>
        <end position="113"/>
    </location>
</feature>
<evidence type="ECO:0000256" key="1">
    <source>
        <dbReference type="ARBA" id="ARBA00038396"/>
    </source>
</evidence>
<accession>A0A5P2DTX0</accession>
<feature type="compositionally biased region" description="Low complexity" evidence="2">
    <location>
        <begin position="56"/>
        <end position="66"/>
    </location>
</feature>
<proteinExistence type="inferred from homology"/>
<dbReference type="InterPro" id="IPR050816">
    <property type="entry name" value="Flavin-dep_Halogenase_NPB"/>
</dbReference>
<feature type="domain" description="FAD-binding" evidence="3">
    <location>
        <begin position="123"/>
        <end position="290"/>
    </location>
</feature>
<dbReference type="Gene3D" id="3.50.50.60">
    <property type="entry name" value="FAD/NAD(P)-binding domain"/>
    <property type="match status" value="1"/>
</dbReference>
<organism evidence="4 5">
    <name type="scientific">Streptomyces venezuelae</name>
    <dbReference type="NCBI Taxonomy" id="54571"/>
    <lineage>
        <taxon>Bacteria</taxon>
        <taxon>Bacillati</taxon>
        <taxon>Actinomycetota</taxon>
        <taxon>Actinomycetes</taxon>
        <taxon>Kitasatosporales</taxon>
        <taxon>Streptomycetaceae</taxon>
        <taxon>Streptomyces</taxon>
    </lineage>
</organism>
<dbReference type="GO" id="GO:0071949">
    <property type="term" value="F:FAD binding"/>
    <property type="evidence" value="ECO:0007669"/>
    <property type="project" value="InterPro"/>
</dbReference>
<dbReference type="Gene3D" id="3.30.9.100">
    <property type="match status" value="1"/>
</dbReference>
<evidence type="ECO:0000259" key="3">
    <source>
        <dbReference type="Pfam" id="PF01494"/>
    </source>
</evidence>
<dbReference type="SUPFAM" id="SSF51905">
    <property type="entry name" value="FAD/NAD(P)-binding domain"/>
    <property type="match status" value="1"/>
</dbReference>
<gene>
    <name evidence="4" type="ORF">DEJ51_34075</name>
</gene>
<dbReference type="EMBL" id="CP029189">
    <property type="protein sequence ID" value="QES58536.1"/>
    <property type="molecule type" value="Genomic_DNA"/>
</dbReference>
<feature type="compositionally biased region" description="Basic and acidic residues" evidence="2">
    <location>
        <begin position="33"/>
        <end position="43"/>
    </location>
</feature>
<sequence length="503" mass="53480">MAALRPHRPDERHGQGLRQARHRRTAGGTRLRWRGESPRDHAGGVRGGLPSREGSAAAAEPGVPARARGRRPRGAGGGGGRRDRRRRPARRGGAGGVLREGRPLPGDAVTGRSRPVPRAERFEAVVAGGGPAGAVAALVLARAGRHVLLVDGRPPGAPAGSFTIGETLPPAARPLLDDLGLWAAFAADGHLRCPGTYASWGSARLHGHSHLLDPHGHGWHLDRDRFDAFLREAAMAAGALIRRAVVVGHRRSAGEQHLLVRERSGTVRELRAGWVVDATGRRALIGRRLARRRRQDRLVAAFVRLGGAGAGGYPGDPELRTLVEAVPEGWWYTARVPAGRVVAHLTDADLAAARLRTAEGFRRAASCTRHVGERLSGYDPAASPAPRWTAAHGLRLCPPAGPGWVAAGDSAIAFDPLSSQGILTALHTGARAGRAVDRCLAGDSGALASYVSFLDGVADAYHRHHARSYAEERRWPAYPFWRRRNGAVPNRRAAGADPVRGPA</sequence>
<evidence type="ECO:0000313" key="5">
    <source>
        <dbReference type="Proteomes" id="UP000324101"/>
    </source>
</evidence>
<dbReference type="InterPro" id="IPR036188">
    <property type="entry name" value="FAD/NAD-bd_sf"/>
</dbReference>
<dbReference type="AlphaFoldDB" id="A0A5P2DTX0"/>
<evidence type="ECO:0000256" key="2">
    <source>
        <dbReference type="SAM" id="MobiDB-lite"/>
    </source>
</evidence>